<name>A0A1I6T2G5_9CAUL</name>
<dbReference type="AlphaFoldDB" id="A0A1I6T2G5"/>
<dbReference type="STRING" id="871741.SAMN05192570_2910"/>
<dbReference type="InterPro" id="IPR010982">
    <property type="entry name" value="Lambda_DNA-bd_dom_sf"/>
</dbReference>
<proteinExistence type="predicted"/>
<dbReference type="Gene3D" id="1.10.260.40">
    <property type="entry name" value="lambda repressor-like DNA-binding domains"/>
    <property type="match status" value="1"/>
</dbReference>
<evidence type="ECO:0000313" key="2">
    <source>
        <dbReference type="Proteomes" id="UP000198788"/>
    </source>
</evidence>
<protein>
    <submittedName>
        <fullName evidence="1">Helix-turn-helix domain-containing protein</fullName>
    </submittedName>
</protein>
<organism evidence="1 2">
    <name type="scientific">Brevundimonas viscosa</name>
    <dbReference type="NCBI Taxonomy" id="871741"/>
    <lineage>
        <taxon>Bacteria</taxon>
        <taxon>Pseudomonadati</taxon>
        <taxon>Pseudomonadota</taxon>
        <taxon>Alphaproteobacteria</taxon>
        <taxon>Caulobacterales</taxon>
        <taxon>Caulobacteraceae</taxon>
        <taxon>Brevundimonas</taxon>
    </lineage>
</organism>
<evidence type="ECO:0000313" key="1">
    <source>
        <dbReference type="EMBL" id="SFS83451.1"/>
    </source>
</evidence>
<keyword evidence="2" id="KW-1185">Reference proteome</keyword>
<dbReference type="EMBL" id="FOZV01000007">
    <property type="protein sequence ID" value="SFS83451.1"/>
    <property type="molecule type" value="Genomic_DNA"/>
</dbReference>
<sequence length="82" mass="8943">MGSVLGFPGVDPSDAAVGARLKRWRERRGVTVDELARLMEISPEEERRAEAGRAHLDSVQLGAATAALRLPLWALVSDTRAY</sequence>
<dbReference type="RefSeq" id="WP_092312388.1">
    <property type="nucleotide sequence ID" value="NZ_FOZV01000007.1"/>
</dbReference>
<dbReference type="InterPro" id="IPR001387">
    <property type="entry name" value="Cro/C1-type_HTH"/>
</dbReference>
<accession>A0A1I6T2G5</accession>
<dbReference type="Pfam" id="PF13560">
    <property type="entry name" value="HTH_31"/>
    <property type="match status" value="1"/>
</dbReference>
<dbReference type="GO" id="GO:0003677">
    <property type="term" value="F:DNA binding"/>
    <property type="evidence" value="ECO:0007669"/>
    <property type="project" value="InterPro"/>
</dbReference>
<dbReference type="CDD" id="cd00093">
    <property type="entry name" value="HTH_XRE"/>
    <property type="match status" value="1"/>
</dbReference>
<dbReference type="Proteomes" id="UP000198788">
    <property type="component" value="Unassembled WGS sequence"/>
</dbReference>
<gene>
    <name evidence="1" type="ORF">SAMN05192570_2910</name>
</gene>
<dbReference type="SUPFAM" id="SSF47413">
    <property type="entry name" value="lambda repressor-like DNA-binding domains"/>
    <property type="match status" value="1"/>
</dbReference>
<dbReference type="OrthoDB" id="7205244at2"/>
<reference evidence="2" key="1">
    <citation type="submission" date="2016-10" db="EMBL/GenBank/DDBJ databases">
        <authorList>
            <person name="Varghese N."/>
            <person name="Submissions S."/>
        </authorList>
    </citation>
    <scope>NUCLEOTIDE SEQUENCE [LARGE SCALE GENOMIC DNA]</scope>
    <source>
        <strain evidence="2">CGMCC 1.10683</strain>
    </source>
</reference>